<accession>A0A1B0GNA5</accession>
<evidence type="ECO:0000256" key="4">
    <source>
        <dbReference type="ARBA" id="ARBA00012477"/>
    </source>
</evidence>
<dbReference type="InterPro" id="IPR047151">
    <property type="entry name" value="RNZ2-like"/>
</dbReference>
<keyword evidence="7" id="KW-0479">Metal-binding</keyword>
<evidence type="ECO:0000259" key="12">
    <source>
        <dbReference type="Pfam" id="PF13691"/>
    </source>
</evidence>
<keyword evidence="6" id="KW-0540">Nuclease</keyword>
<evidence type="ECO:0000256" key="2">
    <source>
        <dbReference type="ARBA" id="ARBA00001947"/>
    </source>
</evidence>
<evidence type="ECO:0000256" key="10">
    <source>
        <dbReference type="ARBA" id="ARBA00022833"/>
    </source>
</evidence>
<comment type="cofactor">
    <cofactor evidence="2">
        <name>Zn(2+)</name>
        <dbReference type="ChEBI" id="CHEBI:29105"/>
    </cofactor>
</comment>
<dbReference type="VEuPathDB" id="VectorBase:PPAPM1_004585"/>
<evidence type="ECO:0000256" key="8">
    <source>
        <dbReference type="ARBA" id="ARBA00022759"/>
    </source>
</evidence>
<dbReference type="InterPro" id="IPR027794">
    <property type="entry name" value="tRNase_Z_dom"/>
</dbReference>
<evidence type="ECO:0000256" key="3">
    <source>
        <dbReference type="ARBA" id="ARBA00007823"/>
    </source>
</evidence>
<sequence>MIRGIFLKSVYVVLVGRSRNYSKSAADNLKDLLLKMPRDTKHIHEAQKHRIRIREKGSKYIPGTVNLQVLGTGAPGSPACVYIFTDQSRYLFNCGEGTQRLAHEHKTKLARLEHIFMTQTTWRHIGGLPGLSLTIQDAGVPEVTLHGPPGLGEIFQAMKRFVVLRELKVNAIECEPGYFYEDNVMRVDYVPIVPRNQPQATANGDWGEPMSVDDTDYYSHERGSGQTTRKSSPGSDSQRIRQKPIEKYVVAYICKLKPRPGVLCLEKCVDRGVPPGPLLGQLKNGIDVTLPNGTVVKANDVRGPDDKGPLFIFIDIPDKEYLQVLQEKRQLFEKYQATANDEENIAAVVVHFTPVEVAEKAEYREFMEKFSPSTKHIILNEKNNSSGNISVHRIQWQLNQLNDLVFPILSETNATENSVPSMANYGLRPRKGYDTNLEPKIVQEEYIEEILKVPGFSEALTVLKNQQRDYL</sequence>
<evidence type="ECO:0000256" key="1">
    <source>
        <dbReference type="ARBA" id="ARBA00000402"/>
    </source>
</evidence>
<evidence type="ECO:0000256" key="5">
    <source>
        <dbReference type="ARBA" id="ARBA00022694"/>
    </source>
</evidence>
<dbReference type="InterPro" id="IPR036866">
    <property type="entry name" value="RibonucZ/Hydroxyglut_hydro"/>
</dbReference>
<evidence type="ECO:0000256" key="7">
    <source>
        <dbReference type="ARBA" id="ARBA00022723"/>
    </source>
</evidence>
<feature type="compositionally biased region" description="Polar residues" evidence="11">
    <location>
        <begin position="224"/>
        <end position="237"/>
    </location>
</feature>
<keyword evidence="5" id="KW-0819">tRNA processing</keyword>
<dbReference type="AlphaFoldDB" id="A0A1B0GNA5"/>
<dbReference type="EC" id="3.1.26.11" evidence="4"/>
<feature type="region of interest" description="Disordered" evidence="11">
    <location>
        <begin position="198"/>
        <end position="240"/>
    </location>
</feature>
<protein>
    <recommendedName>
        <fullName evidence="4">ribonuclease Z</fullName>
        <ecNumber evidence="4">3.1.26.11</ecNumber>
    </recommendedName>
</protein>
<dbReference type="EnsemblMetazoa" id="PPAI004470-RA">
    <property type="protein sequence ID" value="PPAI004470-PA"/>
    <property type="gene ID" value="PPAI004470"/>
</dbReference>
<feature type="domain" description="tRNase Z endonuclease" evidence="12">
    <location>
        <begin position="69"/>
        <end position="127"/>
    </location>
</feature>
<evidence type="ECO:0000256" key="11">
    <source>
        <dbReference type="SAM" id="MobiDB-lite"/>
    </source>
</evidence>
<dbReference type="Proteomes" id="UP000092462">
    <property type="component" value="Unassembled WGS sequence"/>
</dbReference>
<evidence type="ECO:0000313" key="14">
    <source>
        <dbReference type="Proteomes" id="UP000092462"/>
    </source>
</evidence>
<dbReference type="Gene3D" id="3.60.15.10">
    <property type="entry name" value="Ribonuclease Z/Hydroxyacylglutathione hydrolase-like"/>
    <property type="match status" value="1"/>
</dbReference>
<evidence type="ECO:0000313" key="13">
    <source>
        <dbReference type="EnsemblMetazoa" id="PPAI004470-PA"/>
    </source>
</evidence>
<comment type="catalytic activity">
    <reaction evidence="1">
        <text>Endonucleolytic cleavage of RNA, removing extra 3' nucleotides from tRNA precursor, generating 3' termini of tRNAs. A 3'-hydroxy group is left at the tRNA terminus and a 5'-phosphoryl group is left at the trailer molecule.</text>
        <dbReference type="EC" id="3.1.26.11"/>
    </reaction>
</comment>
<evidence type="ECO:0000256" key="9">
    <source>
        <dbReference type="ARBA" id="ARBA00022801"/>
    </source>
</evidence>
<reference evidence="13" key="1">
    <citation type="submission" date="2022-08" db="UniProtKB">
        <authorList>
            <consortium name="EnsemblMetazoa"/>
        </authorList>
    </citation>
    <scope>IDENTIFICATION</scope>
    <source>
        <strain evidence="13">Israel</strain>
    </source>
</reference>
<dbReference type="PANTHER" id="PTHR12553">
    <property type="entry name" value="ZINC PHOSPHODIESTERASE ELAC PROTEIN 2"/>
    <property type="match status" value="1"/>
</dbReference>
<dbReference type="GO" id="GO:0005739">
    <property type="term" value="C:mitochondrion"/>
    <property type="evidence" value="ECO:0007669"/>
    <property type="project" value="TreeGrafter"/>
</dbReference>
<dbReference type="EMBL" id="AJVK01013093">
    <property type="status" value="NOT_ANNOTATED_CDS"/>
    <property type="molecule type" value="Genomic_DNA"/>
</dbReference>
<organism evidence="13 14">
    <name type="scientific">Phlebotomus papatasi</name>
    <name type="common">Sandfly</name>
    <dbReference type="NCBI Taxonomy" id="29031"/>
    <lineage>
        <taxon>Eukaryota</taxon>
        <taxon>Metazoa</taxon>
        <taxon>Ecdysozoa</taxon>
        <taxon>Arthropoda</taxon>
        <taxon>Hexapoda</taxon>
        <taxon>Insecta</taxon>
        <taxon>Pterygota</taxon>
        <taxon>Neoptera</taxon>
        <taxon>Endopterygota</taxon>
        <taxon>Diptera</taxon>
        <taxon>Nematocera</taxon>
        <taxon>Psychodoidea</taxon>
        <taxon>Psychodidae</taxon>
        <taxon>Phlebotomus</taxon>
        <taxon>Phlebotomus</taxon>
    </lineage>
</organism>
<dbReference type="Pfam" id="PF13691">
    <property type="entry name" value="Lactamase_B_4"/>
    <property type="match status" value="1"/>
</dbReference>
<comment type="similarity">
    <text evidence="3">Belongs to the RNase Z family.</text>
</comment>
<name>A0A1B0GNA5_PHLPP</name>
<dbReference type="PANTHER" id="PTHR12553:SF49">
    <property type="entry name" value="ZINC PHOSPHODIESTERASE ELAC PROTEIN 2"/>
    <property type="match status" value="1"/>
</dbReference>
<dbReference type="GO" id="GO:0046872">
    <property type="term" value="F:metal ion binding"/>
    <property type="evidence" value="ECO:0007669"/>
    <property type="project" value="UniProtKB-KW"/>
</dbReference>
<evidence type="ECO:0000256" key="6">
    <source>
        <dbReference type="ARBA" id="ARBA00022722"/>
    </source>
</evidence>
<keyword evidence="14" id="KW-1185">Reference proteome</keyword>
<keyword evidence="9" id="KW-0378">Hydrolase</keyword>
<dbReference type="GO" id="GO:0042781">
    <property type="term" value="F:3'-tRNA processing endoribonuclease activity"/>
    <property type="evidence" value="ECO:0007669"/>
    <property type="project" value="UniProtKB-EC"/>
</dbReference>
<dbReference type="GO" id="GO:1990180">
    <property type="term" value="P:mitochondrial tRNA 3'-end processing"/>
    <property type="evidence" value="ECO:0007669"/>
    <property type="project" value="TreeGrafter"/>
</dbReference>
<dbReference type="SUPFAM" id="SSF56281">
    <property type="entry name" value="Metallo-hydrolase/oxidoreductase"/>
    <property type="match status" value="1"/>
</dbReference>
<keyword evidence="8" id="KW-0255">Endonuclease</keyword>
<dbReference type="VEuPathDB" id="VectorBase:PPAI004470"/>
<proteinExistence type="inferred from homology"/>
<keyword evidence="10" id="KW-0862">Zinc</keyword>